<proteinExistence type="predicted"/>
<dbReference type="Gene3D" id="3.40.395.10">
    <property type="entry name" value="Adenoviral Proteinase, Chain A"/>
    <property type="match status" value="1"/>
</dbReference>
<evidence type="ECO:0000313" key="1">
    <source>
        <dbReference type="EMBL" id="KAK8960850.1"/>
    </source>
</evidence>
<accession>A0ABR2M9M8</accession>
<evidence type="ECO:0000313" key="2">
    <source>
        <dbReference type="Proteomes" id="UP001412067"/>
    </source>
</evidence>
<protein>
    <recommendedName>
        <fullName evidence="3">Ubiquitin-like protease family profile domain-containing protein</fullName>
    </recommendedName>
</protein>
<keyword evidence="2" id="KW-1185">Reference proteome</keyword>
<comment type="caution">
    <text evidence="1">The sequence shown here is derived from an EMBL/GenBank/DDBJ whole genome shotgun (WGS) entry which is preliminary data.</text>
</comment>
<sequence length="52" mass="6209">MPCHLTSHWALLVCWVKEQRWEYFDSLPSSLHRADIRANICIKNTTQYYIVA</sequence>
<dbReference type="InterPro" id="IPR038765">
    <property type="entry name" value="Papain-like_cys_pep_sf"/>
</dbReference>
<reference evidence="1 2" key="1">
    <citation type="journal article" date="2022" name="Nat. Plants">
        <title>Genomes of leafy and leafless Platanthera orchids illuminate the evolution of mycoheterotrophy.</title>
        <authorList>
            <person name="Li M.H."/>
            <person name="Liu K.W."/>
            <person name="Li Z."/>
            <person name="Lu H.C."/>
            <person name="Ye Q.L."/>
            <person name="Zhang D."/>
            <person name="Wang J.Y."/>
            <person name="Li Y.F."/>
            <person name="Zhong Z.M."/>
            <person name="Liu X."/>
            <person name="Yu X."/>
            <person name="Liu D.K."/>
            <person name="Tu X.D."/>
            <person name="Liu B."/>
            <person name="Hao Y."/>
            <person name="Liao X.Y."/>
            <person name="Jiang Y.T."/>
            <person name="Sun W.H."/>
            <person name="Chen J."/>
            <person name="Chen Y.Q."/>
            <person name="Ai Y."/>
            <person name="Zhai J.W."/>
            <person name="Wu S.S."/>
            <person name="Zhou Z."/>
            <person name="Hsiao Y.Y."/>
            <person name="Wu W.L."/>
            <person name="Chen Y.Y."/>
            <person name="Lin Y.F."/>
            <person name="Hsu J.L."/>
            <person name="Li C.Y."/>
            <person name="Wang Z.W."/>
            <person name="Zhao X."/>
            <person name="Zhong W.Y."/>
            <person name="Ma X.K."/>
            <person name="Ma L."/>
            <person name="Huang J."/>
            <person name="Chen G.Z."/>
            <person name="Huang M.Z."/>
            <person name="Huang L."/>
            <person name="Peng D.H."/>
            <person name="Luo Y.B."/>
            <person name="Zou S.Q."/>
            <person name="Chen S.P."/>
            <person name="Lan S."/>
            <person name="Tsai W.C."/>
            <person name="Van de Peer Y."/>
            <person name="Liu Z.J."/>
        </authorList>
    </citation>
    <scope>NUCLEOTIDE SEQUENCE [LARGE SCALE GENOMIC DNA]</scope>
    <source>
        <strain evidence="1">Lor288</strain>
    </source>
</reference>
<name>A0ABR2M9M8_9ASPA</name>
<evidence type="ECO:0008006" key="3">
    <source>
        <dbReference type="Google" id="ProtNLM"/>
    </source>
</evidence>
<dbReference type="Proteomes" id="UP001412067">
    <property type="component" value="Unassembled WGS sequence"/>
</dbReference>
<gene>
    <name evidence="1" type="ORF">KSP40_PGU004306</name>
</gene>
<organism evidence="1 2">
    <name type="scientific">Platanthera guangdongensis</name>
    <dbReference type="NCBI Taxonomy" id="2320717"/>
    <lineage>
        <taxon>Eukaryota</taxon>
        <taxon>Viridiplantae</taxon>
        <taxon>Streptophyta</taxon>
        <taxon>Embryophyta</taxon>
        <taxon>Tracheophyta</taxon>
        <taxon>Spermatophyta</taxon>
        <taxon>Magnoliopsida</taxon>
        <taxon>Liliopsida</taxon>
        <taxon>Asparagales</taxon>
        <taxon>Orchidaceae</taxon>
        <taxon>Orchidoideae</taxon>
        <taxon>Orchideae</taxon>
        <taxon>Orchidinae</taxon>
        <taxon>Platanthera</taxon>
    </lineage>
</organism>
<dbReference type="SUPFAM" id="SSF54001">
    <property type="entry name" value="Cysteine proteinases"/>
    <property type="match status" value="1"/>
</dbReference>
<dbReference type="EMBL" id="JBBWWR010000010">
    <property type="protein sequence ID" value="KAK8960850.1"/>
    <property type="molecule type" value="Genomic_DNA"/>
</dbReference>